<feature type="region of interest" description="Disordered" evidence="3">
    <location>
        <begin position="1"/>
        <end position="70"/>
    </location>
</feature>
<dbReference type="PANTHER" id="PTHR46122">
    <property type="entry name" value="GALACTOSE OXIDASE/KELCH REPEAT PROTEIN-RELATED"/>
    <property type="match status" value="1"/>
</dbReference>
<keyword evidence="5" id="KW-1185">Reference proteome</keyword>
<dbReference type="AlphaFoldDB" id="A0AAD6RSP2"/>
<organism evidence="4 5">
    <name type="scientific">Populus alba x Populus x berolinensis</name>
    <dbReference type="NCBI Taxonomy" id="444605"/>
    <lineage>
        <taxon>Eukaryota</taxon>
        <taxon>Viridiplantae</taxon>
        <taxon>Streptophyta</taxon>
        <taxon>Embryophyta</taxon>
        <taxon>Tracheophyta</taxon>
        <taxon>Spermatophyta</taxon>
        <taxon>Magnoliopsida</taxon>
        <taxon>eudicotyledons</taxon>
        <taxon>Gunneridae</taxon>
        <taxon>Pentapetalae</taxon>
        <taxon>rosids</taxon>
        <taxon>fabids</taxon>
        <taxon>Malpighiales</taxon>
        <taxon>Salicaceae</taxon>
        <taxon>Saliceae</taxon>
        <taxon>Populus</taxon>
    </lineage>
</organism>
<evidence type="ECO:0000256" key="3">
    <source>
        <dbReference type="SAM" id="MobiDB-lite"/>
    </source>
</evidence>
<feature type="compositionally biased region" description="Basic and acidic residues" evidence="3">
    <location>
        <begin position="17"/>
        <end position="30"/>
    </location>
</feature>
<gene>
    <name evidence="4" type="ORF">NC653_003464</name>
</gene>
<proteinExistence type="predicted"/>
<dbReference type="Proteomes" id="UP001164929">
    <property type="component" value="Chromosome 1"/>
</dbReference>
<evidence type="ECO:0000313" key="4">
    <source>
        <dbReference type="EMBL" id="KAJ7013840.1"/>
    </source>
</evidence>
<sequence>MSKGKELGSEDGIGDVSRNDPDLSKKRMLAEDSGNSSWITSNSPPMKKNGVCEISRGGSSNGRVGSSNVKPQDADYSYAPQLSDELENLILARVPRSEYWKFPNVNKRILSLVKSGELFKIRREIGVRESSVFIFATGDKSWWGFDRQFCSRRKLPDLPADCCFSFGDKESLCAGTHLIISGREIEGFAGLTPQLIRENEFSTNHENVTWIALKVLAKLLQECKGNINSSKSALKIAS</sequence>
<protein>
    <submittedName>
        <fullName evidence="4">Uncharacterized protein</fullName>
    </submittedName>
</protein>
<comment type="caution">
    <text evidence="4">The sequence shown here is derived from an EMBL/GenBank/DDBJ whole genome shotgun (WGS) entry which is preliminary data.</text>
</comment>
<keyword evidence="1" id="KW-0880">Kelch repeat</keyword>
<feature type="compositionally biased region" description="Polar residues" evidence="3">
    <location>
        <begin position="33"/>
        <end position="44"/>
    </location>
</feature>
<keyword evidence="2" id="KW-0677">Repeat</keyword>
<dbReference type="GO" id="GO:0005829">
    <property type="term" value="C:cytosol"/>
    <property type="evidence" value="ECO:0007669"/>
    <property type="project" value="TreeGrafter"/>
</dbReference>
<evidence type="ECO:0000313" key="5">
    <source>
        <dbReference type="Proteomes" id="UP001164929"/>
    </source>
</evidence>
<accession>A0AAD6RSP2</accession>
<feature type="compositionally biased region" description="Low complexity" evidence="3">
    <location>
        <begin position="55"/>
        <end position="69"/>
    </location>
</feature>
<reference evidence="4 5" key="1">
    <citation type="journal article" date="2023" name="Mol. Ecol. Resour.">
        <title>Chromosome-level genome assembly of a triploid poplar Populus alba 'Berolinensis'.</title>
        <authorList>
            <person name="Chen S."/>
            <person name="Yu Y."/>
            <person name="Wang X."/>
            <person name="Wang S."/>
            <person name="Zhang T."/>
            <person name="Zhou Y."/>
            <person name="He R."/>
            <person name="Meng N."/>
            <person name="Wang Y."/>
            <person name="Liu W."/>
            <person name="Liu Z."/>
            <person name="Liu J."/>
            <person name="Guo Q."/>
            <person name="Huang H."/>
            <person name="Sederoff R.R."/>
            <person name="Wang G."/>
            <person name="Qu G."/>
            <person name="Chen S."/>
        </authorList>
    </citation>
    <scope>NUCLEOTIDE SEQUENCE [LARGE SCALE GENOMIC DNA]</scope>
    <source>
        <strain evidence="4">SC-2020</strain>
    </source>
</reference>
<dbReference type="EMBL" id="JAQIZT010000001">
    <property type="protein sequence ID" value="KAJ7013840.1"/>
    <property type="molecule type" value="Genomic_DNA"/>
</dbReference>
<dbReference type="PANTHER" id="PTHR46122:SF5">
    <property type="entry name" value="F-BOX DOMAIN-CONTAINING PROTEIN"/>
    <property type="match status" value="1"/>
</dbReference>
<dbReference type="InterPro" id="IPR052439">
    <property type="entry name" value="F-box/Kelch-repeat"/>
</dbReference>
<name>A0AAD6RSP2_9ROSI</name>
<evidence type="ECO:0000256" key="2">
    <source>
        <dbReference type="ARBA" id="ARBA00022737"/>
    </source>
</evidence>
<evidence type="ECO:0000256" key="1">
    <source>
        <dbReference type="ARBA" id="ARBA00022441"/>
    </source>
</evidence>